<dbReference type="Proteomes" id="UP001497623">
    <property type="component" value="Unassembled WGS sequence"/>
</dbReference>
<protein>
    <submittedName>
        <fullName evidence="2">Uncharacterized protein</fullName>
    </submittedName>
</protein>
<comment type="caution">
    <text evidence="2">The sequence shown here is derived from an EMBL/GenBank/DDBJ whole genome shotgun (WGS) entry which is preliminary data.</text>
</comment>
<evidence type="ECO:0000313" key="3">
    <source>
        <dbReference type="Proteomes" id="UP001497623"/>
    </source>
</evidence>
<feature type="compositionally biased region" description="Polar residues" evidence="1">
    <location>
        <begin position="196"/>
        <end position="207"/>
    </location>
</feature>
<feature type="region of interest" description="Disordered" evidence="1">
    <location>
        <begin position="169"/>
        <end position="224"/>
    </location>
</feature>
<feature type="region of interest" description="Disordered" evidence="1">
    <location>
        <begin position="311"/>
        <end position="341"/>
    </location>
</feature>
<keyword evidence="3" id="KW-1185">Reference proteome</keyword>
<accession>A0AAV2QHP6</accession>
<name>A0AAV2QHP6_MEGNR</name>
<sequence>MLTEVISKVFSALGNMWEAHGDDELDMDAPRVDHAQHRWHNTDLAQLHSVICLPPSPTSRNSPQNTFTNLKSDITSTSQDCDVVRAGIPCCYMEDEGLGGSGAPETPTPSSVVHLQLPFTELRCDSDNDSGLVSCGDSDHANTQGDAMSTSRSLPPYCDIGDAPVVCSAPGRGDSPVPYRPDMGGDSPVPAWMSHQRGSPDSPPSFSSRHHANLRPSPNPRRDHFKLSDSVVVDVFSDPSPSVGNNSNEVAGAVGHQRPGTPGYQRPDTPGFLQLQQEQSPNSTLVKSPGCDNSLSNSSSIKAKKRYDVVKECDEDEPQDKSFQDFDYPPPEKIRENPFTDGFRRAASANNARKYKTKVGTILIASHVKYLPGF</sequence>
<evidence type="ECO:0000256" key="1">
    <source>
        <dbReference type="SAM" id="MobiDB-lite"/>
    </source>
</evidence>
<evidence type="ECO:0000313" key="2">
    <source>
        <dbReference type="EMBL" id="CAL4086050.1"/>
    </source>
</evidence>
<gene>
    <name evidence="2" type="ORF">MNOR_LOCUS12897</name>
</gene>
<feature type="region of interest" description="Disordered" evidence="1">
    <location>
        <begin position="238"/>
        <end position="299"/>
    </location>
</feature>
<feature type="compositionally biased region" description="Polar residues" evidence="1">
    <location>
        <begin position="274"/>
        <end position="299"/>
    </location>
</feature>
<dbReference type="EMBL" id="CAXKWB010007204">
    <property type="protein sequence ID" value="CAL4086050.1"/>
    <property type="molecule type" value="Genomic_DNA"/>
</dbReference>
<organism evidence="2 3">
    <name type="scientific">Meganyctiphanes norvegica</name>
    <name type="common">Northern krill</name>
    <name type="synonym">Thysanopoda norvegica</name>
    <dbReference type="NCBI Taxonomy" id="48144"/>
    <lineage>
        <taxon>Eukaryota</taxon>
        <taxon>Metazoa</taxon>
        <taxon>Ecdysozoa</taxon>
        <taxon>Arthropoda</taxon>
        <taxon>Crustacea</taxon>
        <taxon>Multicrustacea</taxon>
        <taxon>Malacostraca</taxon>
        <taxon>Eumalacostraca</taxon>
        <taxon>Eucarida</taxon>
        <taxon>Euphausiacea</taxon>
        <taxon>Euphausiidae</taxon>
        <taxon>Meganyctiphanes</taxon>
    </lineage>
</organism>
<dbReference type="AlphaFoldDB" id="A0AAV2QHP6"/>
<feature type="compositionally biased region" description="Basic and acidic residues" evidence="1">
    <location>
        <begin position="319"/>
        <end position="341"/>
    </location>
</feature>
<reference evidence="2 3" key="1">
    <citation type="submission" date="2024-05" db="EMBL/GenBank/DDBJ databases">
        <authorList>
            <person name="Wallberg A."/>
        </authorList>
    </citation>
    <scope>NUCLEOTIDE SEQUENCE [LARGE SCALE GENOMIC DNA]</scope>
</reference>
<proteinExistence type="predicted"/>